<accession>A0A2H1WB45</accession>
<gene>
    <name evidence="1" type="ORF">SFRICE_030961</name>
</gene>
<protein>
    <submittedName>
        <fullName evidence="1">SFRICE_030961</fullName>
    </submittedName>
</protein>
<organism evidence="1">
    <name type="scientific">Spodoptera frugiperda</name>
    <name type="common">Fall armyworm</name>
    <dbReference type="NCBI Taxonomy" id="7108"/>
    <lineage>
        <taxon>Eukaryota</taxon>
        <taxon>Metazoa</taxon>
        <taxon>Ecdysozoa</taxon>
        <taxon>Arthropoda</taxon>
        <taxon>Hexapoda</taxon>
        <taxon>Insecta</taxon>
        <taxon>Pterygota</taxon>
        <taxon>Neoptera</taxon>
        <taxon>Endopterygota</taxon>
        <taxon>Lepidoptera</taxon>
        <taxon>Glossata</taxon>
        <taxon>Ditrysia</taxon>
        <taxon>Noctuoidea</taxon>
        <taxon>Noctuidae</taxon>
        <taxon>Amphipyrinae</taxon>
        <taxon>Spodoptera</taxon>
    </lineage>
</organism>
<reference evidence="1" key="1">
    <citation type="submission" date="2016-07" db="EMBL/GenBank/DDBJ databases">
        <authorList>
            <person name="Bretaudeau A."/>
        </authorList>
    </citation>
    <scope>NUCLEOTIDE SEQUENCE</scope>
    <source>
        <strain evidence="1">Rice</strain>
        <tissue evidence="1">Whole body</tissue>
    </source>
</reference>
<sequence>MNLLAKVISYRLSFFFVSTTHTTLDIKKSKKNIKIAITFRGRGFDHFDPRLLSIKLGVELSLNGLARHLNMFTLIRKCINKIQKYSYKPQRVSRAGTARTATLVGGSQGWRRAALCCAELEPKCKHDWTMSPAQRAVHAVVTSIIGLRYNNIDLGNHSEANYNSKTATLVFIKLRVIPIDGLVALQNPFSSVAMQLESEERNVGR</sequence>
<name>A0A2H1WB45_SPOFR</name>
<evidence type="ECO:0000313" key="1">
    <source>
        <dbReference type="EMBL" id="SOQ50305.1"/>
    </source>
</evidence>
<proteinExistence type="predicted"/>
<dbReference type="EMBL" id="ODYU01007490">
    <property type="protein sequence ID" value="SOQ50305.1"/>
    <property type="molecule type" value="Genomic_DNA"/>
</dbReference>
<dbReference type="AlphaFoldDB" id="A0A2H1WB45"/>